<feature type="repeat" description="WD" evidence="3">
    <location>
        <begin position="974"/>
        <end position="1015"/>
    </location>
</feature>
<dbReference type="PROSITE" id="PS00675">
    <property type="entry name" value="SIGMA54_INTERACT_1"/>
    <property type="match status" value="1"/>
</dbReference>
<feature type="repeat" description="WD" evidence="3">
    <location>
        <begin position="1190"/>
        <end position="1231"/>
    </location>
</feature>
<evidence type="ECO:0000313" key="7">
    <source>
        <dbReference type="Proteomes" id="UP000827284"/>
    </source>
</evidence>
<evidence type="ECO:0000313" key="6">
    <source>
        <dbReference type="EMBL" id="GJJ74186.1"/>
    </source>
</evidence>
<dbReference type="InterPro" id="IPR015943">
    <property type="entry name" value="WD40/YVTN_repeat-like_dom_sf"/>
</dbReference>
<proteinExistence type="predicted"/>
<dbReference type="InterPro" id="IPR019775">
    <property type="entry name" value="WD40_repeat_CS"/>
</dbReference>
<dbReference type="InterPro" id="IPR025662">
    <property type="entry name" value="Sigma_54_int_dom_ATP-bd_1"/>
</dbReference>
<sequence length="1559" mass="174341">MDGFDKNGILDIEMLQGLAQLVQDAPSGYLESDDMIQILRAIAARLEDPGQQSEQNSIHLVEQAIKVLDVMADNKVKNLDREVDHGPLKKALANLSSSKNLFLQYKALYALQALEFVPDNESALGCATRRAVAVGGGVLKITGVLNGDYSNIPDSLQQLYDAGCEIVDSAKNAYSARDNRQWYLAVRGVDAFVQGRQLADLNKYICDEPSVDDPKFQWGLCEILGKMVLDSSWDATTRSQAVEFLGEICEVNAVVGGKRDIRPLVFTIVHTALTLPGCSEKVISAAILQAQTLSTSNIPALKYSQCPYNVMSRLPLPVSSLLLRGVQDNPDLELVLERLRRQRCSEYDPREVYVEALSKASLLATDEELVSLKDRVDEFLANKREVMLILGDSGSGKSTFNRRLEYEQWGRYSAGGEIPLFIDLKSVPELDKDMIQQQFLSYQFSESHINELRRTRKILLICDGYDECRKWTNFHTNNSLNKANNWSAKMIITCRSQHLGPNYRVHFEPQASNDYSRRFVNKPDLFEEAVIVPFRMEQIKDYIDQYVSSPETQLLFENTSVWSADTYLNLLKIVPQLMDLIRNPFLLRLMLDVLPSLVRKGDDLTLTRMTRVKLYDEYVLQHFMHELDRLNVQRARGRMTQADLDAFAEIEDDFVRTGIDFASRLSESIFKVQDGVNAVKYFTMEDKKSWKSQFFGLNAGIKMLRESSPLIRIGTRHEFTHRSLMEYFYTCMIYEPKLSQEHESEDEAFPLRLTAYLSSENGSPTLVDHPFNERSIMLEPSIVHFLAERVQESPDFKDQLQTIVNLSKVDGTVSQAASNAITVLIKAGVQFNGTDLRGIQIPGADLTGGYFDSAQLQDANLDGVNLSNSWLRQANFSQTRVNNVRLGDEPYHYFEGAITMAVSPDKTVLGLGFADGKVRIMNLRDWTDCFQAPHHPKRVSSLAFSHSGLSMASGDIDGLIRIWTLQDGSHPRQLSGHTSYVYSITYSPDEDRIASGSDDHTVRIWDLSSGEALFVLEHPGEVASTLWSPDGLRLASISYRGIAYVWLAESGEREQEYHIPNVAVGSCVFSPDSQHLYSSSGNRLCRLDPLTPDDSSAGRKSDEFTFSTAISPNGQWIASCCRDGTIRVWDWQTKEWKSTLSGHSGTVFYVDFLSDFRLVSLGEDNTVRFWSLNGAEAKNEITDTTILSAAVAHTRSITDVVYSASGDYLLSSSFEPTVREWDIGTGTSKIVVQNTVSVYGLALSPEGNQIAALVRGGLLVYNRLAGPPVTDPSILLQGLICLEYSACGRWIAYGSPTGVVRLADRRSNGDERIIATHPNIICELRFSKCGRRLHSRSMDGTVQLSDTESKTSTRFTVDGVKHLAFSPCGDFVAWAGVKNEIYTGRVHIYDLKSGQETFVLEKTGKVNYIGWAPNWIATCGEDRVVRLWKNQSNEAHSSWICVAILRDFIATVNKVVWDPTGSLEFVTGANDLCAWRVVDDDDASSIKVTLKWCSTDKHRLVATGARITRAIGFNQEQRKLLKQDGAIDYSDFVIVIKAVAANPPAPSEPTDLSSQHSNH</sequence>
<organism evidence="6 7">
    <name type="scientific">Entomortierella parvispora</name>
    <dbReference type="NCBI Taxonomy" id="205924"/>
    <lineage>
        <taxon>Eukaryota</taxon>
        <taxon>Fungi</taxon>
        <taxon>Fungi incertae sedis</taxon>
        <taxon>Mucoromycota</taxon>
        <taxon>Mortierellomycotina</taxon>
        <taxon>Mortierellomycetes</taxon>
        <taxon>Mortierellales</taxon>
        <taxon>Mortierellaceae</taxon>
        <taxon>Entomortierella</taxon>
    </lineage>
</organism>
<evidence type="ECO:0000256" key="2">
    <source>
        <dbReference type="ARBA" id="ARBA00022737"/>
    </source>
</evidence>
<comment type="caution">
    <text evidence="6">The sequence shown here is derived from an EMBL/GenBank/DDBJ whole genome shotgun (WGS) entry which is preliminary data.</text>
</comment>
<dbReference type="PROSITE" id="PS00678">
    <property type="entry name" value="WD_REPEATS_1"/>
    <property type="match status" value="1"/>
</dbReference>
<dbReference type="Pfam" id="PF05729">
    <property type="entry name" value="NACHT"/>
    <property type="match status" value="1"/>
</dbReference>
<protein>
    <recommendedName>
        <fullName evidence="8">NACHT domain-containing protein</fullName>
    </recommendedName>
</protein>
<feature type="domain" description="NACHT" evidence="4">
    <location>
        <begin position="386"/>
        <end position="548"/>
    </location>
</feature>
<dbReference type="PROSITE" id="PS50082">
    <property type="entry name" value="WD_REPEATS_2"/>
    <property type="match status" value="5"/>
</dbReference>
<feature type="repeat" description="WD" evidence="3">
    <location>
        <begin position="1107"/>
        <end position="1139"/>
    </location>
</feature>
<feature type="repeat" description="WD" evidence="3">
    <location>
        <begin position="932"/>
        <end position="973"/>
    </location>
</feature>
<dbReference type="SUPFAM" id="SSF141571">
    <property type="entry name" value="Pentapeptide repeat-like"/>
    <property type="match status" value="1"/>
</dbReference>
<dbReference type="InterPro" id="IPR020472">
    <property type="entry name" value="WD40_PAC1"/>
</dbReference>
<dbReference type="Pfam" id="PF00805">
    <property type="entry name" value="Pentapeptide"/>
    <property type="match status" value="1"/>
</dbReference>
<dbReference type="SMART" id="SM00320">
    <property type="entry name" value="WD40"/>
    <property type="match status" value="14"/>
</dbReference>
<dbReference type="InterPro" id="IPR056251">
    <property type="entry name" value="Arm_rpt_dom"/>
</dbReference>
<dbReference type="InterPro" id="IPR036322">
    <property type="entry name" value="WD40_repeat_dom_sf"/>
</dbReference>
<dbReference type="PANTHER" id="PTHR19879:SF9">
    <property type="entry name" value="TRANSCRIPTION INITIATION FACTOR TFIID SUBUNIT 5"/>
    <property type="match status" value="1"/>
</dbReference>
<feature type="domain" description="Arm-like repeat" evidence="5">
    <location>
        <begin position="3"/>
        <end position="240"/>
    </location>
</feature>
<evidence type="ECO:0000259" key="5">
    <source>
        <dbReference type="Pfam" id="PF23948"/>
    </source>
</evidence>
<evidence type="ECO:0000256" key="3">
    <source>
        <dbReference type="PROSITE-ProRule" id="PRU00221"/>
    </source>
</evidence>
<evidence type="ECO:0000256" key="1">
    <source>
        <dbReference type="ARBA" id="ARBA00022574"/>
    </source>
</evidence>
<reference evidence="6" key="2">
    <citation type="journal article" date="2022" name="Microbiol. Resour. Announc.">
        <title>Whole-Genome Sequence of Entomortierella parvispora E1425, a Mucoromycotan Fungus Associated with Burkholderiaceae-Related Endosymbiotic Bacteria.</title>
        <authorList>
            <person name="Herlambang A."/>
            <person name="Guo Y."/>
            <person name="Takashima Y."/>
            <person name="Narisawa K."/>
            <person name="Ohta H."/>
            <person name="Nishizawa T."/>
        </authorList>
    </citation>
    <scope>NUCLEOTIDE SEQUENCE</scope>
    <source>
        <strain evidence="6">E1425</strain>
    </source>
</reference>
<accession>A0A9P3LXB3</accession>
<dbReference type="SUPFAM" id="SSF48371">
    <property type="entry name" value="ARM repeat"/>
    <property type="match status" value="1"/>
</dbReference>
<dbReference type="Gene3D" id="2.130.10.10">
    <property type="entry name" value="YVTN repeat-like/Quinoprotein amine dehydrogenase"/>
    <property type="match status" value="4"/>
</dbReference>
<evidence type="ECO:0000259" key="4">
    <source>
        <dbReference type="Pfam" id="PF05729"/>
    </source>
</evidence>
<dbReference type="InterPro" id="IPR027417">
    <property type="entry name" value="P-loop_NTPase"/>
</dbReference>
<dbReference type="Pfam" id="PF00400">
    <property type="entry name" value="WD40"/>
    <property type="match status" value="5"/>
</dbReference>
<dbReference type="PROSITE" id="PS50294">
    <property type="entry name" value="WD_REPEATS_REGION"/>
    <property type="match status" value="4"/>
</dbReference>
<feature type="repeat" description="WD" evidence="3">
    <location>
        <begin position="1140"/>
        <end position="1180"/>
    </location>
</feature>
<reference evidence="6" key="1">
    <citation type="submission" date="2021-11" db="EMBL/GenBank/DDBJ databases">
        <authorList>
            <person name="Herlambang A."/>
            <person name="Guo Y."/>
            <person name="Takashima Y."/>
            <person name="Nishizawa T."/>
        </authorList>
    </citation>
    <scope>NUCLEOTIDE SEQUENCE</scope>
    <source>
        <strain evidence="6">E1425</strain>
    </source>
</reference>
<dbReference type="OrthoDB" id="340259at2759"/>
<gene>
    <name evidence="6" type="ORF">EMPS_06544</name>
</gene>
<dbReference type="EMBL" id="BQFW01000008">
    <property type="protein sequence ID" value="GJJ74186.1"/>
    <property type="molecule type" value="Genomic_DNA"/>
</dbReference>
<keyword evidence="1 3" id="KW-0853">WD repeat</keyword>
<dbReference type="Pfam" id="PF23948">
    <property type="entry name" value="ARM_5"/>
    <property type="match status" value="1"/>
</dbReference>
<dbReference type="InterPro" id="IPR001680">
    <property type="entry name" value="WD40_rpt"/>
</dbReference>
<name>A0A9P3LXB3_9FUNG</name>
<dbReference type="CDD" id="cd00200">
    <property type="entry name" value="WD40"/>
    <property type="match status" value="1"/>
</dbReference>
<evidence type="ECO:0008006" key="8">
    <source>
        <dbReference type="Google" id="ProtNLM"/>
    </source>
</evidence>
<keyword evidence="2" id="KW-0677">Repeat</keyword>
<dbReference type="Proteomes" id="UP000827284">
    <property type="component" value="Unassembled WGS sequence"/>
</dbReference>
<dbReference type="PANTHER" id="PTHR19879">
    <property type="entry name" value="TRANSCRIPTION INITIATION FACTOR TFIID"/>
    <property type="match status" value="1"/>
</dbReference>
<dbReference type="Gene3D" id="2.160.20.80">
    <property type="entry name" value="E3 ubiquitin-protein ligase SopA"/>
    <property type="match status" value="1"/>
</dbReference>
<dbReference type="SUPFAM" id="SSF52540">
    <property type="entry name" value="P-loop containing nucleoside triphosphate hydrolases"/>
    <property type="match status" value="1"/>
</dbReference>
<dbReference type="Gene3D" id="3.40.50.300">
    <property type="entry name" value="P-loop containing nucleotide triphosphate hydrolases"/>
    <property type="match status" value="1"/>
</dbReference>
<dbReference type="SUPFAM" id="SSF50978">
    <property type="entry name" value="WD40 repeat-like"/>
    <property type="match status" value="2"/>
</dbReference>
<dbReference type="InterPro" id="IPR001646">
    <property type="entry name" value="5peptide_repeat"/>
</dbReference>
<keyword evidence="7" id="KW-1185">Reference proteome</keyword>
<dbReference type="InterPro" id="IPR007111">
    <property type="entry name" value="NACHT_NTPase"/>
</dbReference>
<dbReference type="PRINTS" id="PR00320">
    <property type="entry name" value="GPROTEINBRPT"/>
</dbReference>
<dbReference type="InterPro" id="IPR016024">
    <property type="entry name" value="ARM-type_fold"/>
</dbReference>